<dbReference type="Gene3D" id="3.90.550.10">
    <property type="entry name" value="Spore Coat Polysaccharide Biosynthesis Protein SpsA, Chain A"/>
    <property type="match status" value="1"/>
</dbReference>
<dbReference type="InterPro" id="IPR001173">
    <property type="entry name" value="Glyco_trans_2-like"/>
</dbReference>
<dbReference type="AlphaFoldDB" id="C3PKS3"/>
<dbReference type="SUPFAM" id="SSF53448">
    <property type="entry name" value="Nucleotide-diphospho-sugar transferases"/>
    <property type="match status" value="1"/>
</dbReference>
<dbReference type="GO" id="GO:0004653">
    <property type="term" value="F:polypeptide N-acetylgalactosaminyltransferase activity"/>
    <property type="evidence" value="ECO:0007669"/>
    <property type="project" value="UniProtKB-EC"/>
</dbReference>
<dbReference type="HOGENOM" id="CLU_025996_19_9_11"/>
<name>C3PKS3_CORA7</name>
<dbReference type="CAZy" id="GT2">
    <property type="family name" value="Glycosyltransferase Family 2"/>
</dbReference>
<dbReference type="RefSeq" id="WP_010189612.1">
    <property type="nucleotide sequence ID" value="NC_012590.1"/>
</dbReference>
<dbReference type="PANTHER" id="PTHR43685:SF2">
    <property type="entry name" value="GLYCOSYLTRANSFERASE 2-LIKE DOMAIN-CONTAINING PROTEIN"/>
    <property type="match status" value="1"/>
</dbReference>
<proteinExistence type="predicted"/>
<gene>
    <name evidence="2" type="primary">exoM</name>
    <name evidence="2" type="ordered locus">cauri_0410</name>
</gene>
<accession>C3PKS3</accession>
<dbReference type="KEGG" id="car:cauri_0410"/>
<protein>
    <submittedName>
        <fullName evidence="2">Putative glycosyl transferase</fullName>
        <ecNumber evidence="2">2.4.1.41</ecNumber>
    </submittedName>
</protein>
<dbReference type="Proteomes" id="UP000002077">
    <property type="component" value="Chromosome"/>
</dbReference>
<dbReference type="PANTHER" id="PTHR43685">
    <property type="entry name" value="GLYCOSYLTRANSFERASE"/>
    <property type="match status" value="1"/>
</dbReference>
<dbReference type="STRING" id="548476.cauri_0410"/>
<sequence length="440" mass="46305">MTHSTVRPGADKPGTPDPADIDVLDIAPIAIAVYDRGTDTLEILSGDENAEPSSHEARVLIREDGHTLGYREVTGSPFVPLDEQELHRLAQAEAAGLPGVQRAWTQGAGAGLSASLILCTMGRNPLLPRAVAAALAQTHNDLEVIVVDNAPATGDTRRALAGIEDPRLRIVDEPRGGLSHARNRGVAAAQGEIIAFSDDDAQVHPEWMASILDVFAAAPAGQIGAVTGPVFPAQLRYPSQFLFEDRGGFPKQVRPTVWASAPQPAAVRALGDPGEGGPFFPLTTARVGAGVSMAYPRAVLSEMGEFDTALGAGSLTKGGEDLDAFARVLRAGRAIITTPDAVVHHTHRENVAGLIAQSYGDGTGMAALLTKAVTHHPAAIALLARRIPRILRRIAPGSERVQGNAGSGLPMPPQLLRQEIRGFLRGPVLYAQARWATRAS</sequence>
<evidence type="ECO:0000313" key="2">
    <source>
        <dbReference type="EMBL" id="ACP32009.1"/>
    </source>
</evidence>
<organism evidence="2 3">
    <name type="scientific">Corynebacterium aurimucosum (strain ATCC 700975 / DSM 44827 / CIP 107346 / CN-1)</name>
    <name type="common">Corynebacterium nigricans</name>
    <dbReference type="NCBI Taxonomy" id="548476"/>
    <lineage>
        <taxon>Bacteria</taxon>
        <taxon>Bacillati</taxon>
        <taxon>Actinomycetota</taxon>
        <taxon>Actinomycetes</taxon>
        <taxon>Mycobacteriales</taxon>
        <taxon>Corynebacteriaceae</taxon>
        <taxon>Corynebacterium</taxon>
    </lineage>
</organism>
<keyword evidence="3" id="KW-1185">Reference proteome</keyword>
<dbReference type="InterPro" id="IPR050834">
    <property type="entry name" value="Glycosyltransf_2"/>
</dbReference>
<dbReference type="Pfam" id="PF00535">
    <property type="entry name" value="Glycos_transf_2"/>
    <property type="match status" value="1"/>
</dbReference>
<dbReference type="InterPro" id="IPR029044">
    <property type="entry name" value="Nucleotide-diphossugar_trans"/>
</dbReference>
<reference evidence="2 3" key="1">
    <citation type="journal article" date="2010" name="BMC Genomics">
        <title>Complete genome sequence and lifestyle of black-pigmented Corynebacterium aurimucosum ATCC 700975 (formerly C. nigricans CN-1) isolated from a vaginal swab of a woman with spontaneous abortion.</title>
        <authorList>
            <person name="Trost E."/>
            <person name="Gotker S."/>
            <person name="Schneider J."/>
            <person name="Schneiker-Bekel S."/>
            <person name="Szczepanowski R."/>
            <person name="Tilker A."/>
            <person name="Viehoever P."/>
            <person name="Arnold W."/>
            <person name="Bekel T."/>
            <person name="Blom J."/>
            <person name="Gartemann K.H."/>
            <person name="Linke B."/>
            <person name="Goesmann A."/>
            <person name="Puhler A."/>
            <person name="Shukla S.K."/>
            <person name="Tauch A."/>
        </authorList>
    </citation>
    <scope>NUCLEOTIDE SEQUENCE [LARGE SCALE GENOMIC DNA]</scope>
    <source>
        <strain evidence="3">ATCC 700975 / DSM 44827 / CIP 107346 / CN-1</strain>
    </source>
</reference>
<dbReference type="CDD" id="cd00761">
    <property type="entry name" value="Glyco_tranf_GTA_type"/>
    <property type="match status" value="1"/>
</dbReference>
<evidence type="ECO:0000259" key="1">
    <source>
        <dbReference type="Pfam" id="PF00535"/>
    </source>
</evidence>
<feature type="domain" description="Glycosyltransferase 2-like" evidence="1">
    <location>
        <begin position="115"/>
        <end position="237"/>
    </location>
</feature>
<dbReference type="GeneID" id="31923029"/>
<dbReference type="EMBL" id="CP001601">
    <property type="protein sequence ID" value="ACP32009.1"/>
    <property type="molecule type" value="Genomic_DNA"/>
</dbReference>
<keyword evidence="2" id="KW-0808">Transferase</keyword>
<dbReference type="EC" id="2.4.1.41" evidence="2"/>
<dbReference type="OrthoDB" id="3180470at2"/>
<keyword evidence="2" id="KW-0328">Glycosyltransferase</keyword>
<dbReference type="eggNOG" id="COG1216">
    <property type="taxonomic scope" value="Bacteria"/>
</dbReference>
<evidence type="ECO:0000313" key="3">
    <source>
        <dbReference type="Proteomes" id="UP000002077"/>
    </source>
</evidence>